<dbReference type="Gene3D" id="3.40.190.10">
    <property type="entry name" value="Periplasmic binding protein-like II"/>
    <property type="match status" value="2"/>
</dbReference>
<dbReference type="EMBL" id="JABBXH010000003">
    <property type="protein sequence ID" value="NMP31805.1"/>
    <property type="molecule type" value="Genomic_DNA"/>
</dbReference>
<dbReference type="Proteomes" id="UP000568664">
    <property type="component" value="Unassembled WGS sequence"/>
</dbReference>
<accession>A0A7Y0Q867</accession>
<gene>
    <name evidence="1" type="ORF">HII17_09535</name>
</gene>
<organism evidence="1 2">
    <name type="scientific">Thalassotalea algicola</name>
    <dbReference type="NCBI Taxonomy" id="2716224"/>
    <lineage>
        <taxon>Bacteria</taxon>
        <taxon>Pseudomonadati</taxon>
        <taxon>Pseudomonadota</taxon>
        <taxon>Gammaproteobacteria</taxon>
        <taxon>Alteromonadales</taxon>
        <taxon>Colwelliaceae</taxon>
        <taxon>Thalassotalea</taxon>
    </lineage>
</organism>
<proteinExistence type="predicted"/>
<dbReference type="RefSeq" id="WP_169075147.1">
    <property type="nucleotide sequence ID" value="NZ_JABBXH010000003.1"/>
</dbReference>
<sequence>MTKIFGIIVLLLASSVFAEDKPVISVYSYHLKPPLIVNSAINSGLYFDFVDYLNRHSNQYQFQLIHVPRKRLERMLEENILDGILLGVNPVWFKDKKETKYYWTSRVFTDRDEVISLNTKPLEYNDSQSLTNKVFGGVRGFYYFGINELIQEKKALRVDTVNEVDLFSMLLAERIDAAVVSRSTIDYMIKVNHWQGKFHLSRKPHDIYDRRILIPKSQRTIYQYLTPIIDQLQFDPDWQATLEQYR</sequence>
<dbReference type="AlphaFoldDB" id="A0A7Y0Q867"/>
<protein>
    <submittedName>
        <fullName evidence="1">Amino acid ABC transporter substrate-binding protein</fullName>
    </submittedName>
</protein>
<dbReference type="SUPFAM" id="SSF53850">
    <property type="entry name" value="Periplasmic binding protein-like II"/>
    <property type="match status" value="1"/>
</dbReference>
<comment type="caution">
    <text evidence="1">The sequence shown here is derived from an EMBL/GenBank/DDBJ whole genome shotgun (WGS) entry which is preliminary data.</text>
</comment>
<evidence type="ECO:0000313" key="2">
    <source>
        <dbReference type="Proteomes" id="UP000568664"/>
    </source>
</evidence>
<reference evidence="1 2" key="1">
    <citation type="submission" date="2020-04" db="EMBL/GenBank/DDBJ databases">
        <title>Thalassotalea sp. M1531, isolated from the surface of marine red alga.</title>
        <authorList>
            <person name="Pang L."/>
            <person name="Lu D.-C."/>
        </authorList>
    </citation>
    <scope>NUCLEOTIDE SEQUENCE [LARGE SCALE GENOMIC DNA]</scope>
    <source>
        <strain evidence="1 2">M1531</strain>
    </source>
</reference>
<keyword evidence="2" id="KW-1185">Reference proteome</keyword>
<evidence type="ECO:0000313" key="1">
    <source>
        <dbReference type="EMBL" id="NMP31805.1"/>
    </source>
</evidence>
<name>A0A7Y0Q867_9GAMM</name>